<keyword evidence="3 5" id="KW-1133">Transmembrane helix</keyword>
<dbReference type="PANTHER" id="PTHR30371">
    <property type="entry name" value="SEC-INDEPENDENT PROTEIN TRANSLOCASE PROTEIN TATC"/>
    <property type="match status" value="1"/>
</dbReference>
<dbReference type="KEGG" id="mmai:sS8_0496"/>
<gene>
    <name evidence="6" type="ORF">sS8_0496</name>
</gene>
<feature type="transmembrane region" description="Helical" evidence="5">
    <location>
        <begin position="50"/>
        <end position="74"/>
    </location>
</feature>
<dbReference type="GO" id="GO:0043953">
    <property type="term" value="P:protein transport by the Tat complex"/>
    <property type="evidence" value="ECO:0007669"/>
    <property type="project" value="TreeGrafter"/>
</dbReference>
<dbReference type="PANTHER" id="PTHR30371:SF0">
    <property type="entry name" value="SEC-INDEPENDENT PROTEIN TRANSLOCASE PROTEIN TATC, CHLOROPLASTIC-RELATED"/>
    <property type="match status" value="1"/>
</dbReference>
<keyword evidence="4 5" id="KW-0472">Membrane</keyword>
<dbReference type="GO" id="GO:0009977">
    <property type="term" value="F:proton motive force dependent protein transmembrane transporter activity"/>
    <property type="evidence" value="ECO:0007669"/>
    <property type="project" value="TreeGrafter"/>
</dbReference>
<evidence type="ECO:0000256" key="1">
    <source>
        <dbReference type="ARBA" id="ARBA00004141"/>
    </source>
</evidence>
<accession>A0A286P489</accession>
<evidence type="ECO:0000313" key="7">
    <source>
        <dbReference type="Proteomes" id="UP000266313"/>
    </source>
</evidence>
<protein>
    <submittedName>
        <fullName evidence="6">Sec-independent protein translocase TatC</fullName>
    </submittedName>
</protein>
<dbReference type="Proteomes" id="UP000266313">
    <property type="component" value="Chromosome"/>
</dbReference>
<keyword evidence="2 5" id="KW-0812">Transmembrane</keyword>
<dbReference type="GO" id="GO:0065002">
    <property type="term" value="P:intracellular protein transmembrane transport"/>
    <property type="evidence" value="ECO:0007669"/>
    <property type="project" value="TreeGrafter"/>
</dbReference>
<evidence type="ECO:0000256" key="2">
    <source>
        <dbReference type="ARBA" id="ARBA00022692"/>
    </source>
</evidence>
<evidence type="ECO:0000313" key="6">
    <source>
        <dbReference type="EMBL" id="BBA32461.1"/>
    </source>
</evidence>
<reference evidence="6 7" key="1">
    <citation type="submission" date="2016-12" db="EMBL/GenBank/DDBJ databases">
        <title>Genome sequencing of Methylocaldum marinum.</title>
        <authorList>
            <person name="Takeuchi M."/>
            <person name="Kamagata Y."/>
            <person name="Hiraoka S."/>
            <person name="Oshima K."/>
            <person name="Hattori M."/>
            <person name="Iwasaki W."/>
        </authorList>
    </citation>
    <scope>NUCLEOTIDE SEQUENCE [LARGE SCALE GENOMIC DNA]</scope>
    <source>
        <strain evidence="6 7">S8</strain>
    </source>
</reference>
<evidence type="ECO:0000256" key="4">
    <source>
        <dbReference type="ARBA" id="ARBA00023136"/>
    </source>
</evidence>
<organism evidence="6 7">
    <name type="scientific">Methylocaldum marinum</name>
    <dbReference type="NCBI Taxonomy" id="1432792"/>
    <lineage>
        <taxon>Bacteria</taxon>
        <taxon>Pseudomonadati</taxon>
        <taxon>Pseudomonadota</taxon>
        <taxon>Gammaproteobacteria</taxon>
        <taxon>Methylococcales</taxon>
        <taxon>Methylococcaceae</taxon>
        <taxon>Methylocaldum</taxon>
    </lineage>
</organism>
<dbReference type="GO" id="GO:0033281">
    <property type="term" value="C:TAT protein transport complex"/>
    <property type="evidence" value="ECO:0007669"/>
    <property type="project" value="TreeGrafter"/>
</dbReference>
<comment type="subcellular location">
    <subcellularLocation>
        <location evidence="1">Membrane</location>
        <topology evidence="1">Multi-pass membrane protein</topology>
    </subcellularLocation>
</comment>
<name>A0A286P489_9GAMM</name>
<sequence length="88" mass="10072">MLLLFLGLVYFANPIYSCLAEPLMRHLPAGSQMIAIEVASPFLTPFKLTLALAVVLTVPFILYQAWAFVAPGLYRHERRRMRCETWSE</sequence>
<dbReference type="AlphaFoldDB" id="A0A286P489"/>
<proteinExistence type="predicted"/>
<dbReference type="InterPro" id="IPR002033">
    <property type="entry name" value="TatC"/>
</dbReference>
<evidence type="ECO:0000256" key="3">
    <source>
        <dbReference type="ARBA" id="ARBA00022989"/>
    </source>
</evidence>
<dbReference type="Pfam" id="PF00902">
    <property type="entry name" value="TatC"/>
    <property type="match status" value="1"/>
</dbReference>
<dbReference type="EMBL" id="AP017928">
    <property type="protein sequence ID" value="BBA32461.1"/>
    <property type="molecule type" value="Genomic_DNA"/>
</dbReference>
<evidence type="ECO:0000256" key="5">
    <source>
        <dbReference type="SAM" id="Phobius"/>
    </source>
</evidence>
<keyword evidence="7" id="KW-1185">Reference proteome</keyword>